<evidence type="ECO:0000313" key="2">
    <source>
        <dbReference type="EMBL" id="MDI5966463.1"/>
    </source>
</evidence>
<protein>
    <submittedName>
        <fullName evidence="2">Uncharacterized protein</fullName>
    </submittedName>
</protein>
<feature type="compositionally biased region" description="Basic and acidic residues" evidence="1">
    <location>
        <begin position="95"/>
        <end position="104"/>
    </location>
</feature>
<feature type="region of interest" description="Disordered" evidence="1">
    <location>
        <begin position="261"/>
        <end position="286"/>
    </location>
</feature>
<dbReference type="EMBL" id="JAAGKO020000052">
    <property type="protein sequence ID" value="MDI5966463.1"/>
    <property type="molecule type" value="Genomic_DNA"/>
</dbReference>
<sequence>MTRVASLAVTGRRPGSGFLIRVVIGRPVVRWDKTRSSPFLWGRLERFDEIVPVACRWCGGGDAVRPDGVPAEGPDGRFRPRRRHGAGPGQGYRAGEADRSPPRGADRLRAVVAARFRSHDDARSVTRPVTPTAGAMTRVGAPMAVLTRAPLPTPVRAVLGVRVLTPVPMLTSVPIPPPVPVPVRPEMPVPLLTPVPERALTPVRPGRRARTGSGPHEDVHPVAGSVPVPGGHQWPQKSPCPNSWTTYRRCRPAVRDATPLPRCARSPLRRSRNRTRPAGAIGRRCQTHEARHGLRPAAFGADAVGPDVAGQDTVRQEHRLRETCHRLCTDPVPALSHAVNESVRACGQDDPTLRHRAPIPTGGVGVADSGILADLTRGLRASLGEDTTEPTAALPLLLTIPGITTPATILGRGGRGRGHRAHGRCETVLTGRNPALSPGPNLTRALSGRGWVHLVTGRHDETPDVFPKAIPPAPQHTWPVTGRG</sequence>
<dbReference type="RefSeq" id="WP_282704816.1">
    <property type="nucleotide sequence ID" value="NZ_JAAGKO020000052.1"/>
</dbReference>
<organism evidence="2 3">
    <name type="scientific">Streptantibioticus silvisoli</name>
    <dbReference type="NCBI Taxonomy" id="2705255"/>
    <lineage>
        <taxon>Bacteria</taxon>
        <taxon>Bacillati</taxon>
        <taxon>Actinomycetota</taxon>
        <taxon>Actinomycetes</taxon>
        <taxon>Kitasatosporales</taxon>
        <taxon>Streptomycetaceae</taxon>
        <taxon>Streptantibioticus</taxon>
    </lineage>
</organism>
<keyword evidence="3" id="KW-1185">Reference proteome</keyword>
<evidence type="ECO:0000256" key="1">
    <source>
        <dbReference type="SAM" id="MobiDB-lite"/>
    </source>
</evidence>
<proteinExistence type="predicted"/>
<evidence type="ECO:0000313" key="3">
    <source>
        <dbReference type="Proteomes" id="UP001156398"/>
    </source>
</evidence>
<reference evidence="2 3" key="1">
    <citation type="submission" date="2023-05" db="EMBL/GenBank/DDBJ databases">
        <title>Streptantibioticus silvisoli sp. nov., acidotolerant actinomycetes 1 from pine litter.</title>
        <authorList>
            <person name="Swiecimska M."/>
            <person name="Golinska P."/>
            <person name="Sangal V."/>
            <person name="Wachnowicz B."/>
            <person name="Goodfellow M."/>
        </authorList>
    </citation>
    <scope>NUCLEOTIDE SEQUENCE [LARGE SCALE GENOMIC DNA]</scope>
    <source>
        <strain evidence="2 3">SL54</strain>
    </source>
</reference>
<feature type="region of interest" description="Disordered" evidence="1">
    <location>
        <begin position="64"/>
        <end position="104"/>
    </location>
</feature>
<dbReference type="Proteomes" id="UP001156398">
    <property type="component" value="Unassembled WGS sequence"/>
</dbReference>
<comment type="caution">
    <text evidence="2">The sequence shown here is derived from an EMBL/GenBank/DDBJ whole genome shotgun (WGS) entry which is preliminary data.</text>
</comment>
<name>A0ABT6W6U1_9ACTN</name>
<gene>
    <name evidence="2" type="ORF">POF43_027695</name>
</gene>
<accession>A0ABT6W6U1</accession>